<reference evidence="8" key="1">
    <citation type="submission" date="2015-01" db="EMBL/GenBank/DDBJ databases">
        <title>The Genome Sequence of Cladophialophora bantiana CBS 173.52.</title>
        <authorList>
            <consortium name="The Broad Institute Genomics Platform"/>
            <person name="Cuomo C."/>
            <person name="de Hoog S."/>
            <person name="Gorbushina A."/>
            <person name="Stielow B."/>
            <person name="Teixiera M."/>
            <person name="Abouelleil A."/>
            <person name="Chapman S.B."/>
            <person name="Priest M."/>
            <person name="Young S.K."/>
            <person name="Wortman J."/>
            <person name="Nusbaum C."/>
            <person name="Birren B."/>
        </authorList>
    </citation>
    <scope>NUCLEOTIDE SEQUENCE [LARGE SCALE GENOMIC DNA]</scope>
    <source>
        <strain evidence="8">CBS 173.52</strain>
    </source>
</reference>
<keyword evidence="9" id="KW-1185">Reference proteome</keyword>
<keyword evidence="5" id="KW-0539">Nucleus</keyword>
<dbReference type="HOGENOM" id="CLU_015493_4_0_1"/>
<dbReference type="EMBL" id="KN846988">
    <property type="protein sequence ID" value="KIW92614.1"/>
    <property type="molecule type" value="Genomic_DNA"/>
</dbReference>
<protein>
    <recommendedName>
        <fullName evidence="7">Zn(2)-C6 fungal-type domain-containing protein</fullName>
    </recommendedName>
</protein>
<dbReference type="OrthoDB" id="5069333at2759"/>
<dbReference type="SMART" id="SM00066">
    <property type="entry name" value="GAL4"/>
    <property type="match status" value="1"/>
</dbReference>
<gene>
    <name evidence="8" type="ORF">Z519_06461</name>
</gene>
<dbReference type="AlphaFoldDB" id="A0A0D2I6Z2"/>
<dbReference type="CDD" id="cd00067">
    <property type="entry name" value="GAL4"/>
    <property type="match status" value="1"/>
</dbReference>
<dbReference type="GO" id="GO:0005634">
    <property type="term" value="C:nucleus"/>
    <property type="evidence" value="ECO:0007669"/>
    <property type="project" value="UniProtKB-SubCell"/>
</dbReference>
<sequence length="568" mass="63284">MPRPRKSTNVHVKRRTRTGCRTCRARKLKCGEEKPVCHQCSLKGLNCDTTTALKWETDYIAKGLKFGRVGVWSKDPYKYKTASRSPTSDWSTHETPALWWCPVPDIYPYSFVNATVDALRELDQCESGTEEGTRHQVGTSRASEGDAAPTSSLSPWPTTPSLTWSLKTRIASSLSILPQRETPEHSSLLSYYVERICRMTVSSLTSDSPFATLLLPFAISTSSLAMHSMLALAACHRSRTDSHYKAVALGLSHRALQALRTKLRDCDSKMVVMVPETLVVMLLLCMFEIVNECDSRWVVHLKGARELIRVRRHHQEAPTYETDASILVQFCERFFAFQDIMGRTACGEDPVFGSDFWANDRTDCEPWLGCSPQLVSILSRITELGRQGATSRKTPAFQAAAAALEGQLNMLRQTVDDTSDDILNQAGELKRLAAEVYLQCALNGASPSTPWVSQQVSEILHFVSILLESGLFSGISWPLFIAAVELHPDQDPLLRWAAGNAPKYARLFILYALEKLTGSMVNTVRIRTVIEMVWQARELRGLPAGVTASPESDWEQFVAPFCGNMSLA</sequence>
<dbReference type="InterPro" id="IPR021858">
    <property type="entry name" value="Fun_TF"/>
</dbReference>
<dbReference type="PANTHER" id="PTHR37534:SF49">
    <property type="entry name" value="LYSINE BIOSYNTHESIS REGULATORY PROTEIN LYS14"/>
    <property type="match status" value="1"/>
</dbReference>
<comment type="subcellular location">
    <subcellularLocation>
        <location evidence="1">Nucleus</location>
    </subcellularLocation>
</comment>
<evidence type="ECO:0000256" key="5">
    <source>
        <dbReference type="ARBA" id="ARBA00023242"/>
    </source>
</evidence>
<evidence type="ECO:0000256" key="1">
    <source>
        <dbReference type="ARBA" id="ARBA00004123"/>
    </source>
</evidence>
<evidence type="ECO:0000313" key="8">
    <source>
        <dbReference type="EMBL" id="KIW92614.1"/>
    </source>
</evidence>
<dbReference type="PROSITE" id="PS50048">
    <property type="entry name" value="ZN2_CY6_FUNGAL_2"/>
    <property type="match status" value="1"/>
</dbReference>
<dbReference type="VEuPathDB" id="FungiDB:Z519_06461"/>
<dbReference type="InterPro" id="IPR036864">
    <property type="entry name" value="Zn2-C6_fun-type_DNA-bd_sf"/>
</dbReference>
<proteinExistence type="predicted"/>
<organism evidence="8 9">
    <name type="scientific">Cladophialophora bantiana (strain ATCC 10958 / CBS 173.52 / CDC B-1940 / NIH 8579)</name>
    <name type="common">Xylohypha bantiana</name>
    <dbReference type="NCBI Taxonomy" id="1442370"/>
    <lineage>
        <taxon>Eukaryota</taxon>
        <taxon>Fungi</taxon>
        <taxon>Dikarya</taxon>
        <taxon>Ascomycota</taxon>
        <taxon>Pezizomycotina</taxon>
        <taxon>Eurotiomycetes</taxon>
        <taxon>Chaetothyriomycetidae</taxon>
        <taxon>Chaetothyriales</taxon>
        <taxon>Herpotrichiellaceae</taxon>
        <taxon>Cladophialophora</taxon>
    </lineage>
</organism>
<dbReference type="RefSeq" id="XP_016619283.1">
    <property type="nucleotide sequence ID" value="XM_016764201.1"/>
</dbReference>
<keyword evidence="4" id="KW-0804">Transcription</keyword>
<dbReference type="GO" id="GO:0000976">
    <property type="term" value="F:transcription cis-regulatory region binding"/>
    <property type="evidence" value="ECO:0007669"/>
    <property type="project" value="TreeGrafter"/>
</dbReference>
<evidence type="ECO:0000256" key="6">
    <source>
        <dbReference type="SAM" id="MobiDB-lite"/>
    </source>
</evidence>
<evidence type="ECO:0000256" key="2">
    <source>
        <dbReference type="ARBA" id="ARBA00023015"/>
    </source>
</evidence>
<dbReference type="Gene3D" id="4.10.240.10">
    <property type="entry name" value="Zn(2)-C6 fungal-type DNA-binding domain"/>
    <property type="match status" value="1"/>
</dbReference>
<dbReference type="Pfam" id="PF11951">
    <property type="entry name" value="Fungal_trans_2"/>
    <property type="match status" value="1"/>
</dbReference>
<dbReference type="PANTHER" id="PTHR37534">
    <property type="entry name" value="TRANSCRIPTIONAL ACTIVATOR PROTEIN UGA3"/>
    <property type="match status" value="1"/>
</dbReference>
<accession>A0A0D2I6Z2</accession>
<dbReference type="InterPro" id="IPR001138">
    <property type="entry name" value="Zn2Cys6_DnaBD"/>
</dbReference>
<dbReference type="SUPFAM" id="SSF57701">
    <property type="entry name" value="Zn2/Cys6 DNA-binding domain"/>
    <property type="match status" value="1"/>
</dbReference>
<evidence type="ECO:0000256" key="4">
    <source>
        <dbReference type="ARBA" id="ARBA00023163"/>
    </source>
</evidence>
<dbReference type="PROSITE" id="PS00463">
    <property type="entry name" value="ZN2_CY6_FUNGAL_1"/>
    <property type="match status" value="1"/>
</dbReference>
<dbReference type="GeneID" id="27699389"/>
<dbReference type="Pfam" id="PF00172">
    <property type="entry name" value="Zn_clus"/>
    <property type="match status" value="1"/>
</dbReference>
<feature type="domain" description="Zn(2)-C6 fungal-type" evidence="7">
    <location>
        <begin position="19"/>
        <end position="47"/>
    </location>
</feature>
<evidence type="ECO:0000256" key="3">
    <source>
        <dbReference type="ARBA" id="ARBA00023125"/>
    </source>
</evidence>
<keyword evidence="2" id="KW-0805">Transcription regulation</keyword>
<dbReference type="Proteomes" id="UP000053789">
    <property type="component" value="Unassembled WGS sequence"/>
</dbReference>
<keyword evidence="3" id="KW-0238">DNA-binding</keyword>
<evidence type="ECO:0000259" key="7">
    <source>
        <dbReference type="PROSITE" id="PS50048"/>
    </source>
</evidence>
<dbReference type="GO" id="GO:0008270">
    <property type="term" value="F:zinc ion binding"/>
    <property type="evidence" value="ECO:0007669"/>
    <property type="project" value="InterPro"/>
</dbReference>
<evidence type="ECO:0000313" key="9">
    <source>
        <dbReference type="Proteomes" id="UP000053789"/>
    </source>
</evidence>
<name>A0A0D2I6Z2_CLAB1</name>
<dbReference type="GO" id="GO:0000981">
    <property type="term" value="F:DNA-binding transcription factor activity, RNA polymerase II-specific"/>
    <property type="evidence" value="ECO:0007669"/>
    <property type="project" value="InterPro"/>
</dbReference>
<dbReference type="GO" id="GO:0045944">
    <property type="term" value="P:positive regulation of transcription by RNA polymerase II"/>
    <property type="evidence" value="ECO:0007669"/>
    <property type="project" value="TreeGrafter"/>
</dbReference>
<feature type="region of interest" description="Disordered" evidence="6">
    <location>
        <begin position="125"/>
        <end position="156"/>
    </location>
</feature>